<dbReference type="HOGENOM" id="CLU_070640_0_0_1"/>
<gene>
    <name evidence="1" type="ORF">EPUS_03715</name>
</gene>
<evidence type="ECO:0000313" key="2">
    <source>
        <dbReference type="Proteomes" id="UP000019373"/>
    </source>
</evidence>
<dbReference type="Gene3D" id="3.40.30.10">
    <property type="entry name" value="Glutaredoxin"/>
    <property type="match status" value="1"/>
</dbReference>
<dbReference type="OrthoDB" id="1733656at2759"/>
<protein>
    <submittedName>
        <fullName evidence="1">Uncharacterized protein</fullName>
    </submittedName>
</protein>
<keyword evidence="2" id="KW-1185">Reference proteome</keyword>
<name>U1FUC8_ENDPU</name>
<accession>U1FUC8</accession>
<organism evidence="1 2">
    <name type="scientific">Endocarpon pusillum (strain Z07020 / HMAS-L-300199)</name>
    <name type="common">Lichen-forming fungus</name>
    <dbReference type="NCBI Taxonomy" id="1263415"/>
    <lineage>
        <taxon>Eukaryota</taxon>
        <taxon>Fungi</taxon>
        <taxon>Dikarya</taxon>
        <taxon>Ascomycota</taxon>
        <taxon>Pezizomycotina</taxon>
        <taxon>Eurotiomycetes</taxon>
        <taxon>Chaetothyriomycetidae</taxon>
        <taxon>Verrucariales</taxon>
        <taxon>Verrucariaceae</taxon>
        <taxon>Endocarpon</taxon>
    </lineage>
</organism>
<evidence type="ECO:0000313" key="1">
    <source>
        <dbReference type="EMBL" id="ERF68397.1"/>
    </source>
</evidence>
<dbReference type="OMA" id="TPEEWWV"/>
<dbReference type="RefSeq" id="XP_007805889.1">
    <property type="nucleotide sequence ID" value="XM_007807698.1"/>
</dbReference>
<proteinExistence type="predicted"/>
<sequence length="278" mass="30597">MAIADGQKPLKEKAAAWYNKAKSYIASVTPPSPVDAGETAVAGVMVETITKNNWRRKMLSTTGSPNNGPREWLVMFSGNTSCYGRCEQPDKAFNESAAILASTLSPPRLGRIDCDKDNLLCTTWSASIPEIWHFLISVPTGGQSSAPSPLHIVPIYPKNVTAQDIVKIHTEKAYLNRPEYTGAYHPMDGWLQQFGLLEPLGYVIWAVGSTPSWLFMIGVSFLRLDEWVAAVGQVPPVFVLPRKRVPHSNKDTHHLSVSRPKDAYTGTLKLKDDVIKGP</sequence>
<dbReference type="eggNOG" id="ENOG502SF32">
    <property type="taxonomic scope" value="Eukaryota"/>
</dbReference>
<dbReference type="GeneID" id="19238753"/>
<dbReference type="EMBL" id="KE721518">
    <property type="protein sequence ID" value="ERF68397.1"/>
    <property type="molecule type" value="Genomic_DNA"/>
</dbReference>
<reference evidence="2" key="1">
    <citation type="journal article" date="2014" name="BMC Genomics">
        <title>Genome characteristics reveal the impact of lichenization on lichen-forming fungus Endocarpon pusillum Hedwig (Verrucariales, Ascomycota).</title>
        <authorList>
            <person name="Wang Y.-Y."/>
            <person name="Liu B."/>
            <person name="Zhang X.-Y."/>
            <person name="Zhou Q.-M."/>
            <person name="Zhang T."/>
            <person name="Li H."/>
            <person name="Yu Y.-F."/>
            <person name="Zhang X.-L."/>
            <person name="Hao X.-Y."/>
            <person name="Wang M."/>
            <person name="Wang L."/>
            <person name="Wei J.-C."/>
        </authorList>
    </citation>
    <scope>NUCLEOTIDE SEQUENCE [LARGE SCALE GENOMIC DNA]</scope>
    <source>
        <strain evidence="2">Z07020 / HMAS-L-300199</strain>
    </source>
</reference>
<dbReference type="Proteomes" id="UP000019373">
    <property type="component" value="Unassembled WGS sequence"/>
</dbReference>
<dbReference type="AlphaFoldDB" id="U1FUC8"/>